<dbReference type="PANTHER" id="PTHR32063:SF24">
    <property type="entry name" value="CATION EFFLUX SYSTEM (ACRB_ACRD_ACRF FAMILY)"/>
    <property type="match status" value="1"/>
</dbReference>
<dbReference type="SUPFAM" id="SSF82866">
    <property type="entry name" value="Multidrug efflux transporter AcrB transmembrane domain"/>
    <property type="match status" value="2"/>
</dbReference>
<comment type="caution">
    <text evidence="2">The sequence shown here is derived from an EMBL/GenBank/DDBJ whole genome shotgun (WGS) entry which is preliminary data.</text>
</comment>
<dbReference type="InterPro" id="IPR001036">
    <property type="entry name" value="Acrflvin-R"/>
</dbReference>
<feature type="transmembrane region" description="Helical" evidence="1">
    <location>
        <begin position="983"/>
        <end position="1010"/>
    </location>
</feature>
<organism evidence="2 3">
    <name type="scientific">Candidatus Scalindua brodae</name>
    <dbReference type="NCBI Taxonomy" id="237368"/>
    <lineage>
        <taxon>Bacteria</taxon>
        <taxon>Pseudomonadati</taxon>
        <taxon>Planctomycetota</taxon>
        <taxon>Candidatus Brocadiia</taxon>
        <taxon>Candidatus Brocadiales</taxon>
        <taxon>Candidatus Scalinduaceae</taxon>
        <taxon>Candidatus Scalindua</taxon>
    </lineage>
</organism>
<keyword evidence="1" id="KW-0472">Membrane</keyword>
<name>A0A0B0EKK5_9BACT</name>
<keyword evidence="1" id="KW-0812">Transmembrane</keyword>
<feature type="transmembrane region" description="Helical" evidence="1">
    <location>
        <begin position="853"/>
        <end position="872"/>
    </location>
</feature>
<dbReference type="Gene3D" id="3.30.2090.10">
    <property type="entry name" value="Multidrug efflux transporter AcrB TolC docking domain, DN and DC subdomains"/>
    <property type="match status" value="2"/>
</dbReference>
<accession>A0A0B0EKK5</accession>
<dbReference type="Pfam" id="PF00873">
    <property type="entry name" value="ACR_tran"/>
    <property type="match status" value="1"/>
</dbReference>
<feature type="transmembrane region" description="Helical" evidence="1">
    <location>
        <begin position="953"/>
        <end position="971"/>
    </location>
</feature>
<evidence type="ECO:0000256" key="1">
    <source>
        <dbReference type="SAM" id="Phobius"/>
    </source>
</evidence>
<feature type="transmembrane region" description="Helical" evidence="1">
    <location>
        <begin position="384"/>
        <end position="409"/>
    </location>
</feature>
<dbReference type="eggNOG" id="COG0841">
    <property type="taxonomic scope" value="Bacteria"/>
</dbReference>
<dbReference type="Gene3D" id="3.30.70.1320">
    <property type="entry name" value="Multidrug efflux transporter AcrB pore domain like"/>
    <property type="match status" value="1"/>
</dbReference>
<dbReference type="GO" id="GO:0042910">
    <property type="term" value="F:xenobiotic transmembrane transporter activity"/>
    <property type="evidence" value="ECO:0007669"/>
    <property type="project" value="TreeGrafter"/>
</dbReference>
<feature type="transmembrane region" description="Helical" evidence="1">
    <location>
        <begin position="905"/>
        <end position="926"/>
    </location>
</feature>
<dbReference type="Gene3D" id="3.30.70.1430">
    <property type="entry name" value="Multidrug efflux transporter AcrB pore domain"/>
    <property type="match status" value="2"/>
</dbReference>
<gene>
    <name evidence="2" type="primary">acrB</name>
    <name evidence="2" type="ORF">SCABRO_03071</name>
</gene>
<dbReference type="Gene3D" id="3.30.70.1440">
    <property type="entry name" value="Multidrug efflux transporter AcrB pore domain"/>
    <property type="match status" value="1"/>
</dbReference>
<feature type="transmembrane region" description="Helical" evidence="1">
    <location>
        <begin position="879"/>
        <end position="899"/>
    </location>
</feature>
<feature type="transmembrane region" description="Helical" evidence="1">
    <location>
        <begin position="335"/>
        <end position="351"/>
    </location>
</feature>
<feature type="transmembrane region" description="Helical" evidence="1">
    <location>
        <begin position="522"/>
        <end position="539"/>
    </location>
</feature>
<dbReference type="AlphaFoldDB" id="A0A0B0EKK5"/>
<dbReference type="SUPFAM" id="SSF82714">
    <property type="entry name" value="Multidrug efflux transporter AcrB TolC docking domain, DN and DC subdomains"/>
    <property type="match status" value="2"/>
</dbReference>
<dbReference type="PANTHER" id="PTHR32063">
    <property type="match status" value="1"/>
</dbReference>
<protein>
    <submittedName>
        <fullName evidence="2">Multidrug efflux transporter AcrB</fullName>
    </submittedName>
</protein>
<feature type="transmembrane region" description="Helical" evidence="1">
    <location>
        <begin position="457"/>
        <end position="481"/>
    </location>
</feature>
<dbReference type="Proteomes" id="UP000030652">
    <property type="component" value="Unassembled WGS sequence"/>
</dbReference>
<dbReference type="PATRIC" id="fig|237368.3.peg.3323"/>
<reference evidence="2 3" key="1">
    <citation type="submission" date="2014-10" db="EMBL/GenBank/DDBJ databases">
        <title>Draft genome of anammox bacterium scalindua brodae, obtained using differential coverage binning of sequence data from two enrichment reactors.</title>
        <authorList>
            <person name="Speth D.R."/>
            <person name="Russ L."/>
            <person name="Kartal B."/>
            <person name="Op den Camp H.J."/>
            <person name="Dutilh B.E."/>
            <person name="Jetten M.S."/>
        </authorList>
    </citation>
    <scope>NUCLEOTIDE SEQUENCE [LARGE SCALE GENOMIC DNA]</scope>
    <source>
        <strain evidence="2">RU1</strain>
    </source>
</reference>
<keyword evidence="1" id="KW-1133">Transmembrane helix</keyword>
<evidence type="ECO:0000313" key="3">
    <source>
        <dbReference type="Proteomes" id="UP000030652"/>
    </source>
</evidence>
<dbReference type="EMBL" id="JRYO01000214">
    <property type="protein sequence ID" value="KHE91220.1"/>
    <property type="molecule type" value="Genomic_DNA"/>
</dbReference>
<dbReference type="GO" id="GO:0005886">
    <property type="term" value="C:plasma membrane"/>
    <property type="evidence" value="ECO:0007669"/>
    <property type="project" value="TreeGrafter"/>
</dbReference>
<feature type="transmembrane region" description="Helical" evidence="1">
    <location>
        <begin position="430"/>
        <end position="451"/>
    </location>
</feature>
<dbReference type="Gene3D" id="1.20.1640.10">
    <property type="entry name" value="Multidrug efflux transporter AcrB transmembrane domain"/>
    <property type="match status" value="2"/>
</dbReference>
<dbReference type="SUPFAM" id="SSF82693">
    <property type="entry name" value="Multidrug efflux transporter AcrB pore domain, PN1, PN2, PC1 and PC2 subdomains"/>
    <property type="match status" value="3"/>
</dbReference>
<dbReference type="InterPro" id="IPR027463">
    <property type="entry name" value="AcrB_DN_DC_subdom"/>
</dbReference>
<proteinExistence type="predicted"/>
<feature type="transmembrane region" description="Helical" evidence="1">
    <location>
        <begin position="358"/>
        <end position="378"/>
    </location>
</feature>
<sequence>MTIPQWAQRHHRSILFALAVFAASGMFAGLGMPISLFPQMIFPRVVVGINAGDRPVERMAVEITRPVEEAVRSVPGVRNVRSNTSRGSADVSVDFDWNVDMISAMLQVESAINQTRGSLPTGINFLVRRMDPTVFPVLGYSLISDTRSLVELRDIALFRIRPVLSTVTGVARVGVLGGAVEEYQIVVNPEKLNSYGLNINDVAKAVSGSNVIKAVGRMEENYKLYLVLSDTQFEDISQIEQTILRSNKDKVVYLEDVADVNRGTAPQWIRVNADGHEAVLFQVYQQPGGNTVRIADECRVKLKELQKIMPPDVSVANWYDQSELILASERGVRDAFGIGIGLAVLVLLVFLRNLKLTLIALITVPMSLAATVQILAWLGMSLNIMTLGGMAAAVGLIIDDIIVMIEHIIRRLRGSSGNYAERIHEAAAEFTLPLAGSSASTIIIFAPLAFLNSVTGAFFKALSLTMAMCLAVSFLIAWLAVPLFGRHLLKQKDTEQTDGGPMTDAAHNRYDALMRIVLRKPLIILLAIIPLFALGFYAYQHTGSGFLPSMDEGGFVLDYLTKPGTSLSETDRLLRQVEEILRATPEVQTYSRRTGLRLSEGFIEANGGDFFIKLIPMPRRALDDIMAEIRQRVVHDVPGIEIEMAKLMEDLIGDLTAVPQPIEIKLFSDNGLLLQRMARKTARAIKEIPGVVDVRDGIVLAGDAIEIHVDRVKAALEGMTPAEVTQTLENSLRGNVSTSMQSGQKMVGLRVWIPHENRFSTEDVRNLRLRSLDGHLFPLKRIANIEPIAGQSQIARDNLKRMIAVTGRVSGRDMGSTVHDVIRVLDQPGFLPKDVYYKIGGLYEQQQGAFRDLITVFVAAVLLVFVLLLFLFESFQAAIAMVLTTLFSLVVVFIGLWITHTDLTITAMMGLTMIVGIVTEVAIFYYSEYRDLPHGVALDQRLILAGKNRMRPITMTTLAAILALAPLAWGIGEGAEMLQPLAIAIISGLVVQMPLVLIVLPVLLMVLAGIKGRTVQRKQRT</sequence>
<evidence type="ECO:0000313" key="2">
    <source>
        <dbReference type="EMBL" id="KHE91220.1"/>
    </source>
</evidence>